<accession>A0A1V4ESX9</accession>
<organism evidence="2 3">
    <name type="scientific">Ferroacidibacillus organovorans</name>
    <dbReference type="NCBI Taxonomy" id="1765683"/>
    <lineage>
        <taxon>Bacteria</taxon>
        <taxon>Bacillati</taxon>
        <taxon>Bacillota</taxon>
        <taxon>Bacilli</taxon>
        <taxon>Bacillales</taxon>
        <taxon>Alicyclobacillaceae</taxon>
        <taxon>Ferroacidibacillus</taxon>
    </lineage>
</organism>
<dbReference type="EMBL" id="MWPS01000022">
    <property type="protein sequence ID" value="OPG16046.1"/>
    <property type="molecule type" value="Genomic_DNA"/>
</dbReference>
<evidence type="ECO:0000313" key="3">
    <source>
        <dbReference type="Proteomes" id="UP000190229"/>
    </source>
</evidence>
<comment type="caution">
    <text evidence="2">The sequence shown here is derived from an EMBL/GenBank/DDBJ whole genome shotgun (WGS) entry which is preliminary data.</text>
</comment>
<dbReference type="Proteomes" id="UP000190229">
    <property type="component" value="Unassembled WGS sequence"/>
</dbReference>
<feature type="region of interest" description="Disordered" evidence="1">
    <location>
        <begin position="38"/>
        <end position="61"/>
    </location>
</feature>
<gene>
    <name evidence="2" type="ORF">B2M26_08335</name>
</gene>
<protein>
    <submittedName>
        <fullName evidence="2">Uncharacterized protein</fullName>
    </submittedName>
</protein>
<evidence type="ECO:0000313" key="2">
    <source>
        <dbReference type="EMBL" id="OPG16046.1"/>
    </source>
</evidence>
<proteinExistence type="predicted"/>
<sequence length="101" mass="11119">MEVRTFALFGQLNEFLNGLRFYSSAWAWMTNEQPALGVSRAGSQGRNEMTDSKSEDSCVQAKPVDSVTRRGAISFVRQPATSAISAICLMKTGLSARFLHQ</sequence>
<dbReference type="AlphaFoldDB" id="A0A1V4ESX9"/>
<evidence type="ECO:0000256" key="1">
    <source>
        <dbReference type="SAM" id="MobiDB-lite"/>
    </source>
</evidence>
<name>A0A1V4ESX9_9BACL</name>
<reference evidence="2 3" key="1">
    <citation type="submission" date="2017-02" db="EMBL/GenBank/DDBJ databases">
        <title>Draft genome of Acidibacillus ferrooxidans Huett2.</title>
        <authorList>
            <person name="Schopf S."/>
        </authorList>
    </citation>
    <scope>NUCLEOTIDE SEQUENCE [LARGE SCALE GENOMIC DNA]</scope>
    <source>
        <strain evidence="2 3">Huett2</strain>
    </source>
</reference>
<keyword evidence="3" id="KW-1185">Reference proteome</keyword>